<dbReference type="PATRIC" id="fig|1122247.3.peg.515"/>
<feature type="transmembrane region" description="Helical" evidence="8">
    <location>
        <begin position="44"/>
        <end position="64"/>
    </location>
</feature>
<feature type="transmembrane region" description="Helical" evidence="8">
    <location>
        <begin position="389"/>
        <end position="409"/>
    </location>
</feature>
<evidence type="ECO:0000256" key="3">
    <source>
        <dbReference type="ARBA" id="ARBA00022475"/>
    </source>
</evidence>
<organism evidence="9 10">
    <name type="scientific">Mycolicibacterium hassiacum (strain DSM 44199 / CIP 105218 / JCM 12690 / 3849)</name>
    <name type="common">Mycobacterium hassiacum</name>
    <dbReference type="NCBI Taxonomy" id="1122247"/>
    <lineage>
        <taxon>Bacteria</taxon>
        <taxon>Bacillati</taxon>
        <taxon>Actinomycetota</taxon>
        <taxon>Actinomycetes</taxon>
        <taxon>Mycobacteriales</taxon>
        <taxon>Mycobacteriaceae</taxon>
        <taxon>Mycolicibacterium</taxon>
    </lineage>
</organism>
<dbReference type="SUPFAM" id="SSF103473">
    <property type="entry name" value="MFS general substrate transporter"/>
    <property type="match status" value="1"/>
</dbReference>
<feature type="region of interest" description="Disordered" evidence="7">
    <location>
        <begin position="497"/>
        <end position="521"/>
    </location>
</feature>
<protein>
    <submittedName>
        <fullName evidence="9">Major Facilitator Superfamily protein</fullName>
    </submittedName>
</protein>
<keyword evidence="10" id="KW-1185">Reference proteome</keyword>
<comment type="subcellular location">
    <subcellularLocation>
        <location evidence="1">Cell membrane</location>
        <topology evidence="1">Multi-pass membrane protein</topology>
    </subcellularLocation>
</comment>
<keyword evidence="5 8" id="KW-1133">Transmembrane helix</keyword>
<feature type="transmembrane region" description="Helical" evidence="8">
    <location>
        <begin position="318"/>
        <end position="337"/>
    </location>
</feature>
<evidence type="ECO:0000256" key="1">
    <source>
        <dbReference type="ARBA" id="ARBA00004651"/>
    </source>
</evidence>
<keyword evidence="6 8" id="KW-0472">Membrane</keyword>
<evidence type="ECO:0000256" key="4">
    <source>
        <dbReference type="ARBA" id="ARBA00022692"/>
    </source>
</evidence>
<reference evidence="9 10" key="1">
    <citation type="journal article" date="2012" name="J. Bacteriol.">
        <title>Genome sequence of Mycobacterium hassiacum DSM 44199, a rare source of heat-stable mycobacterial proteins.</title>
        <authorList>
            <person name="Tiago I."/>
            <person name="Maranha A."/>
            <person name="Mendes V."/>
            <person name="Alarico S."/>
            <person name="Moynihan P.J."/>
            <person name="Clarke A.J."/>
            <person name="Macedo-Ribeiro S."/>
            <person name="Pereira P.J."/>
            <person name="Empadinhas N."/>
        </authorList>
    </citation>
    <scope>NUCLEOTIDE SEQUENCE [LARGE SCALE GENOMIC DNA]</scope>
    <source>
        <strain evidence="10">DSM 44199 / CIP 105218 / JCM 12690 / 3849</strain>
    </source>
</reference>
<evidence type="ECO:0000256" key="7">
    <source>
        <dbReference type="SAM" id="MobiDB-lite"/>
    </source>
</evidence>
<evidence type="ECO:0000256" key="5">
    <source>
        <dbReference type="ARBA" id="ARBA00022989"/>
    </source>
</evidence>
<feature type="transmembrane region" description="Helical" evidence="8">
    <location>
        <begin position="286"/>
        <end position="306"/>
    </location>
</feature>
<feature type="transmembrane region" description="Helical" evidence="8">
    <location>
        <begin position="343"/>
        <end position="368"/>
    </location>
</feature>
<evidence type="ECO:0000256" key="6">
    <source>
        <dbReference type="ARBA" id="ARBA00023136"/>
    </source>
</evidence>
<keyword evidence="2" id="KW-0813">Transport</keyword>
<dbReference type="GO" id="GO:0022857">
    <property type="term" value="F:transmembrane transporter activity"/>
    <property type="evidence" value="ECO:0007669"/>
    <property type="project" value="InterPro"/>
</dbReference>
<feature type="transmembrane region" description="Helical" evidence="8">
    <location>
        <begin position="212"/>
        <end position="233"/>
    </location>
</feature>
<dbReference type="InterPro" id="IPR020846">
    <property type="entry name" value="MFS_dom"/>
</dbReference>
<feature type="transmembrane region" description="Helical" evidence="8">
    <location>
        <begin position="453"/>
        <end position="478"/>
    </location>
</feature>
<dbReference type="STRING" id="1122247.GCA_000379865_01984"/>
<dbReference type="GO" id="GO:0005886">
    <property type="term" value="C:plasma membrane"/>
    <property type="evidence" value="ECO:0007669"/>
    <property type="project" value="UniProtKB-SubCell"/>
</dbReference>
<feature type="transmembrane region" description="Helical" evidence="8">
    <location>
        <begin position="126"/>
        <end position="147"/>
    </location>
</feature>
<gene>
    <name evidence="9" type="ORF">C731_0539</name>
</gene>
<dbReference type="Proteomes" id="UP000006265">
    <property type="component" value="Unassembled WGS sequence"/>
</dbReference>
<dbReference type="Gene3D" id="1.20.1720.10">
    <property type="entry name" value="Multidrug resistance protein D"/>
    <property type="match status" value="1"/>
</dbReference>
<dbReference type="Gene3D" id="1.20.1250.20">
    <property type="entry name" value="MFS general substrate transporter like domains"/>
    <property type="match status" value="1"/>
</dbReference>
<dbReference type="AlphaFoldDB" id="K5BHZ4"/>
<dbReference type="PANTHER" id="PTHR42718">
    <property type="entry name" value="MAJOR FACILITATOR SUPERFAMILY MULTIDRUG TRANSPORTER MFSC"/>
    <property type="match status" value="1"/>
</dbReference>
<keyword evidence="3" id="KW-1003">Cell membrane</keyword>
<feature type="transmembrane region" description="Helical" evidence="8">
    <location>
        <begin position="98"/>
        <end position="119"/>
    </location>
</feature>
<proteinExistence type="predicted"/>
<evidence type="ECO:0000256" key="8">
    <source>
        <dbReference type="SAM" id="Phobius"/>
    </source>
</evidence>
<dbReference type="PROSITE" id="PS50850">
    <property type="entry name" value="MFS"/>
    <property type="match status" value="1"/>
</dbReference>
<name>K5BHZ4_MYCHD</name>
<sequence>MSHSWFARSTAALAGLLVGIDGTVPALAAPYINRDLDTTGTEILWVVDIYSLVLAGLLISMTALADRIGQRRLLLYGSIAFAGLSALNAYAFSTELLIAGRALQGVAAALLVPAILTLVQGPARQAVGIWVAVFLAGTALGPVLGGVLLERFWWGSVFLINIPVMAALLIAGYPQLPEGRDADPRPQELLTAALPVAGIIAVAYAVKHTVLGGVDLTVVAAAAAGAVALVCFARDRLRAHRWAVEVLADHRFRGLLTVNLLVVLTITALAFFLPQYLMLVKGYRPGVAGAVGLPAVAAAALFAALAGLSLRWFNPRPVLTAGLAAAGSATASVMLIRPDTLDLHVVMAVFGLGAGLGLAFTVANILMLRAVPAARTGAAVAVADTAYRFGVAAGIGVLGCVLTAGYRAALTVPEDIPPAAADRARESMGAAAEMAARLPALQSDTLLTAAREAFTAGLAVMAAGAAALLLAAALAACLRMRTPLPGEPEVGVLADPGVHGDAGGDRGVDAAGRTELCDRNG</sequence>
<keyword evidence="4 8" id="KW-0812">Transmembrane</keyword>
<dbReference type="PANTHER" id="PTHR42718:SF47">
    <property type="entry name" value="METHYL VIOLOGEN RESISTANCE PROTEIN SMVA"/>
    <property type="match status" value="1"/>
</dbReference>
<dbReference type="CDD" id="cd17321">
    <property type="entry name" value="MFS_MMR_MDR_like"/>
    <property type="match status" value="1"/>
</dbReference>
<comment type="caution">
    <text evidence="9">The sequence shown here is derived from an EMBL/GenBank/DDBJ whole genome shotgun (WGS) entry which is preliminary data.</text>
</comment>
<dbReference type="OrthoDB" id="9781469at2"/>
<feature type="transmembrane region" description="Helical" evidence="8">
    <location>
        <begin position="73"/>
        <end position="92"/>
    </location>
</feature>
<feature type="transmembrane region" description="Helical" evidence="8">
    <location>
        <begin position="254"/>
        <end position="274"/>
    </location>
</feature>
<dbReference type="EMBL" id="AMRA01000015">
    <property type="protein sequence ID" value="EKF25426.1"/>
    <property type="molecule type" value="Genomic_DNA"/>
</dbReference>
<feature type="transmembrane region" description="Helical" evidence="8">
    <location>
        <begin position="153"/>
        <end position="176"/>
    </location>
</feature>
<feature type="transmembrane region" description="Helical" evidence="8">
    <location>
        <begin position="188"/>
        <end position="206"/>
    </location>
</feature>
<evidence type="ECO:0000313" key="9">
    <source>
        <dbReference type="EMBL" id="EKF25426.1"/>
    </source>
</evidence>
<dbReference type="InterPro" id="IPR036259">
    <property type="entry name" value="MFS_trans_sf"/>
</dbReference>
<dbReference type="RefSeq" id="WP_005624276.1">
    <property type="nucleotide sequence ID" value="NZ_AMRA01000015.1"/>
</dbReference>
<dbReference type="eggNOG" id="COG0477">
    <property type="taxonomic scope" value="Bacteria"/>
</dbReference>
<evidence type="ECO:0000256" key="2">
    <source>
        <dbReference type="ARBA" id="ARBA00022448"/>
    </source>
</evidence>
<dbReference type="InterPro" id="IPR011701">
    <property type="entry name" value="MFS"/>
</dbReference>
<evidence type="ECO:0000313" key="10">
    <source>
        <dbReference type="Proteomes" id="UP000006265"/>
    </source>
</evidence>
<accession>K5BHZ4</accession>
<dbReference type="Pfam" id="PF07690">
    <property type="entry name" value="MFS_1"/>
    <property type="match status" value="1"/>
</dbReference>